<evidence type="ECO:0000313" key="2">
    <source>
        <dbReference type="EMBL" id="QCX51451.1"/>
    </source>
</evidence>
<keyword evidence="2" id="KW-0614">Plasmid</keyword>
<feature type="compositionally biased region" description="Basic and acidic residues" evidence="1">
    <location>
        <begin position="62"/>
        <end position="73"/>
    </location>
</feature>
<sequence length="73" mass="8211">MKRQDDANRGAEILYAKYKGASLPKDTKKGLKDGSYARDGSPTTGRMTIEAYKGMSKTGHKPFKDKTPRMSWR</sequence>
<feature type="region of interest" description="Disordered" evidence="1">
    <location>
        <begin position="24"/>
        <end position="73"/>
    </location>
</feature>
<dbReference type="Proteomes" id="UP000310553">
    <property type="component" value="Plasmid pUW386"/>
</dbReference>
<geneLocation type="plasmid" evidence="3">
    <name>puw386</name>
</geneLocation>
<evidence type="ECO:0000313" key="3">
    <source>
        <dbReference type="Proteomes" id="UP000310553"/>
    </source>
</evidence>
<accession>A0AA92IG41</accession>
<proteinExistence type="predicted"/>
<reference evidence="2 3" key="1">
    <citation type="submission" date="2019-04" db="EMBL/GenBank/DDBJ databases">
        <title>Complete Genome of UW386 and Higher Quality Genome of UW700.</title>
        <authorList>
            <person name="Jacobs J."/>
            <person name="Perez A."/>
            <person name="Steidl O."/>
            <person name="Allen C."/>
        </authorList>
    </citation>
    <scope>NUCLEOTIDE SEQUENCE [LARGE SCALE GENOMIC DNA]</scope>
    <source>
        <strain evidence="2 3">UW386</strain>
        <plasmid evidence="3">puw386</plasmid>
    </source>
</reference>
<name>A0AA92IG41_RALSL</name>
<gene>
    <name evidence="2" type="ORF">E7Z57_20595</name>
</gene>
<evidence type="ECO:0000256" key="1">
    <source>
        <dbReference type="SAM" id="MobiDB-lite"/>
    </source>
</evidence>
<dbReference type="AlphaFoldDB" id="A0AA92IG41"/>
<protein>
    <submittedName>
        <fullName evidence="2">Uncharacterized protein</fullName>
    </submittedName>
</protein>
<feature type="compositionally biased region" description="Basic and acidic residues" evidence="1">
    <location>
        <begin position="25"/>
        <end position="36"/>
    </location>
</feature>
<dbReference type="EMBL" id="CP039340">
    <property type="protein sequence ID" value="QCX51451.1"/>
    <property type="molecule type" value="Genomic_DNA"/>
</dbReference>
<organism evidence="2 3">
    <name type="scientific">Ralstonia solanacearum</name>
    <name type="common">Pseudomonas solanacearum</name>
    <dbReference type="NCBI Taxonomy" id="305"/>
    <lineage>
        <taxon>Bacteria</taxon>
        <taxon>Pseudomonadati</taxon>
        <taxon>Pseudomonadota</taxon>
        <taxon>Betaproteobacteria</taxon>
        <taxon>Burkholderiales</taxon>
        <taxon>Burkholderiaceae</taxon>
        <taxon>Ralstonia</taxon>
        <taxon>Ralstonia solanacearum species complex</taxon>
    </lineage>
</organism>